<organism evidence="1 2">
    <name type="scientific">Sellimonas catena</name>
    <dbReference type="NCBI Taxonomy" id="2994035"/>
    <lineage>
        <taxon>Bacteria</taxon>
        <taxon>Bacillati</taxon>
        <taxon>Bacillota</taxon>
        <taxon>Clostridia</taxon>
        <taxon>Lachnospirales</taxon>
        <taxon>Lachnospiraceae</taxon>
        <taxon>Sellimonas</taxon>
    </lineage>
</organism>
<dbReference type="EMBL" id="BSCH01000013">
    <property type="protein sequence ID" value="GLG90745.1"/>
    <property type="molecule type" value="Genomic_DNA"/>
</dbReference>
<reference evidence="1" key="2">
    <citation type="submission" date="2022-11" db="EMBL/GenBank/DDBJ databases">
        <title>Draft genome sequence of Sellimonas catena strain 18CBH55.</title>
        <authorList>
            <person name="Atsushi H."/>
            <person name="Moriya O."/>
            <person name="Mitsuo S."/>
        </authorList>
    </citation>
    <scope>NUCLEOTIDE SEQUENCE</scope>
    <source>
        <strain evidence="1">18CBH55</strain>
    </source>
</reference>
<protein>
    <submittedName>
        <fullName evidence="1">Uncharacterized protein</fullName>
    </submittedName>
</protein>
<proteinExistence type="predicted"/>
<dbReference type="AlphaFoldDB" id="A0A9W6CFH6"/>
<name>A0A9W6CFH6_9FIRM</name>
<accession>A0A9W6CFH6</accession>
<reference evidence="1" key="1">
    <citation type="submission" date="2022-11" db="EMBL/GenBank/DDBJ databases">
        <title>Draft genome sequence of Sellimonas catena strain 18CBH55.</title>
        <authorList>
            <person name="Hisatomi A."/>
            <person name="Ohkuma M."/>
            <person name="Sakamoto M."/>
        </authorList>
    </citation>
    <scope>NUCLEOTIDE SEQUENCE</scope>
    <source>
        <strain evidence="1">18CBH55</strain>
    </source>
</reference>
<reference evidence="1" key="3">
    <citation type="journal article" date="2023" name="Int. J. Syst. Evol. Microbiol.">
        <title>Sellimonas catena sp. nov., isolated from human faeces.</title>
        <authorList>
            <person name="Hisatomi A."/>
            <person name="Ohkuma M."/>
            <person name="Sakamoto M."/>
        </authorList>
    </citation>
    <scope>NUCLEOTIDE SEQUENCE</scope>
    <source>
        <strain evidence="1">18CBH55</strain>
    </source>
</reference>
<evidence type="ECO:0000313" key="1">
    <source>
        <dbReference type="EMBL" id="GLG90745.1"/>
    </source>
</evidence>
<comment type="caution">
    <text evidence="1">The sequence shown here is derived from an EMBL/GenBank/DDBJ whole genome shotgun (WGS) entry which is preliminary data.</text>
</comment>
<dbReference type="Proteomes" id="UP001145094">
    <property type="component" value="Unassembled WGS sequence"/>
</dbReference>
<evidence type="ECO:0000313" key="2">
    <source>
        <dbReference type="Proteomes" id="UP001145094"/>
    </source>
</evidence>
<gene>
    <name evidence="1" type="ORF">Selli2_21720</name>
</gene>
<sequence>MQLCQYPCQNQVRRFTLEAIQIPIVYNSYGDYDPNGLLYVLESIQQQNSRRSCNTRMESIFRGQGHFPDDDAGG</sequence>